<reference evidence="1" key="1">
    <citation type="journal article" date="2021" name="Mol. Ecol. Resour.">
        <title>Apolygus lucorum genome provides insights into omnivorousness and mesophyll feeding.</title>
        <authorList>
            <person name="Liu Y."/>
            <person name="Liu H."/>
            <person name="Wang H."/>
            <person name="Huang T."/>
            <person name="Liu B."/>
            <person name="Yang B."/>
            <person name="Yin L."/>
            <person name="Li B."/>
            <person name="Zhang Y."/>
            <person name="Zhang S."/>
            <person name="Jiang F."/>
            <person name="Zhang X."/>
            <person name="Ren Y."/>
            <person name="Wang B."/>
            <person name="Wang S."/>
            <person name="Lu Y."/>
            <person name="Wu K."/>
            <person name="Fan W."/>
            <person name="Wang G."/>
        </authorList>
    </citation>
    <scope>NUCLEOTIDE SEQUENCE</scope>
    <source>
        <strain evidence="1">12Hb</strain>
    </source>
</reference>
<comment type="caution">
    <text evidence="1">The sequence shown here is derived from an EMBL/GenBank/DDBJ whole genome shotgun (WGS) entry which is preliminary data.</text>
</comment>
<dbReference type="Proteomes" id="UP000466442">
    <property type="component" value="Unassembled WGS sequence"/>
</dbReference>
<protein>
    <submittedName>
        <fullName evidence="1">Uncharacterized protein</fullName>
    </submittedName>
</protein>
<gene>
    <name evidence="1" type="ORF">GE061_011141</name>
</gene>
<dbReference type="AlphaFoldDB" id="A0A6A4JUB1"/>
<keyword evidence="2" id="KW-1185">Reference proteome</keyword>
<evidence type="ECO:0000313" key="2">
    <source>
        <dbReference type="Proteomes" id="UP000466442"/>
    </source>
</evidence>
<dbReference type="EMBL" id="WIXP02000003">
    <property type="protein sequence ID" value="KAF6213422.1"/>
    <property type="molecule type" value="Genomic_DNA"/>
</dbReference>
<evidence type="ECO:0000313" key="1">
    <source>
        <dbReference type="EMBL" id="KAF6213422.1"/>
    </source>
</evidence>
<sequence length="66" mass="7922">MTNRRRPEREHWGESYRFILEQQPISRERKLPEKVEGTVAEKKKLDGKRITPIAKDCSTPQHKNHR</sequence>
<organism evidence="1 2">
    <name type="scientific">Apolygus lucorum</name>
    <name type="common">Small green plant bug</name>
    <name type="synonym">Lygocoris lucorum</name>
    <dbReference type="NCBI Taxonomy" id="248454"/>
    <lineage>
        <taxon>Eukaryota</taxon>
        <taxon>Metazoa</taxon>
        <taxon>Ecdysozoa</taxon>
        <taxon>Arthropoda</taxon>
        <taxon>Hexapoda</taxon>
        <taxon>Insecta</taxon>
        <taxon>Pterygota</taxon>
        <taxon>Neoptera</taxon>
        <taxon>Paraneoptera</taxon>
        <taxon>Hemiptera</taxon>
        <taxon>Heteroptera</taxon>
        <taxon>Panheteroptera</taxon>
        <taxon>Cimicomorpha</taxon>
        <taxon>Miridae</taxon>
        <taxon>Mirini</taxon>
        <taxon>Apolygus</taxon>
    </lineage>
</organism>
<proteinExistence type="predicted"/>
<name>A0A6A4JUB1_APOLU</name>
<accession>A0A6A4JUB1</accession>